<feature type="domain" description="Peptidase M48" evidence="11">
    <location>
        <begin position="215"/>
        <end position="426"/>
    </location>
</feature>
<gene>
    <name evidence="13" type="ORF">BDD14_2655</name>
</gene>
<dbReference type="InterPro" id="IPR032456">
    <property type="entry name" value="Peptidase_M48_N"/>
</dbReference>
<dbReference type="Pfam" id="PF01435">
    <property type="entry name" value="Peptidase_M48"/>
    <property type="match status" value="1"/>
</dbReference>
<dbReference type="InterPro" id="IPR027057">
    <property type="entry name" value="CAXX_Prtase_1"/>
</dbReference>
<keyword evidence="9" id="KW-0812">Transmembrane</keyword>
<evidence type="ECO:0000256" key="9">
    <source>
        <dbReference type="SAM" id="Phobius"/>
    </source>
</evidence>
<organism evidence="13 14">
    <name type="scientific">Edaphobacter modestus</name>
    <dbReference type="NCBI Taxonomy" id="388466"/>
    <lineage>
        <taxon>Bacteria</taxon>
        <taxon>Pseudomonadati</taxon>
        <taxon>Acidobacteriota</taxon>
        <taxon>Terriglobia</taxon>
        <taxon>Terriglobales</taxon>
        <taxon>Acidobacteriaceae</taxon>
        <taxon>Edaphobacter</taxon>
    </lineage>
</organism>
<feature type="transmembrane region" description="Helical" evidence="9">
    <location>
        <begin position="153"/>
        <end position="172"/>
    </location>
</feature>
<accession>A0A4Q7YUZ9</accession>
<keyword evidence="5" id="KW-0482">Metalloprotease</keyword>
<proteinExistence type="predicted"/>
<dbReference type="OrthoDB" id="9781930at2"/>
<keyword evidence="14" id="KW-1185">Reference proteome</keyword>
<sequence length="442" mass="49547">MHLRTLALSLFLFCTAAMPIALPAQTSAPPPSQVQVQPSPNPQNQPAYSLPPEKLAKAITYSRIRVILDFVGSGWGILQLVLLLGLGVVAKMRNMAVNLSRNRWVQGFAFTLLLMAITTVLDLPLDLYGQHAARVYGQSVQGWGSWTWDATKGFLLTFIFGGLLVMLLFWVIRKSPDRWWFWFWIPAMIVVLLGVFVAPVIIDPLFNKFEPLAKTNPALVDRLEQVVVRGGIEIPPDRMFLMKASEKVTTLNAYVTGYGASKRVVVWDNSITKATPDEISFIFGHEMGHYVLNHIPATLVFLGVLLLLEFYIGYRSVGWLIARYGARWKVTSQTDWGALPVLLLVLAVLSFLSEPIVNGYSRMHEHEADVYGQEAVHGIVADPQKTAQSTFQLLGEMSLTDPNPNPFVEFWSFSHPSVSSRAAFAETYNPWIEGRHPKYFVK</sequence>
<feature type="transmembrane region" description="Helical" evidence="9">
    <location>
        <begin position="295"/>
        <end position="314"/>
    </location>
</feature>
<evidence type="ECO:0000259" key="11">
    <source>
        <dbReference type="Pfam" id="PF01435"/>
    </source>
</evidence>
<feature type="domain" description="CAAX prenyl protease 1 N-terminal" evidence="12">
    <location>
        <begin position="49"/>
        <end position="208"/>
    </location>
</feature>
<feature type="transmembrane region" description="Helical" evidence="9">
    <location>
        <begin position="335"/>
        <end position="353"/>
    </location>
</feature>
<dbReference type="Proteomes" id="UP000292958">
    <property type="component" value="Unassembled WGS sequence"/>
</dbReference>
<dbReference type="GO" id="GO:0004222">
    <property type="term" value="F:metalloendopeptidase activity"/>
    <property type="evidence" value="ECO:0007669"/>
    <property type="project" value="InterPro"/>
</dbReference>
<evidence type="ECO:0000256" key="3">
    <source>
        <dbReference type="ARBA" id="ARBA00022801"/>
    </source>
</evidence>
<keyword evidence="3" id="KW-0378">Hydrolase</keyword>
<dbReference type="PANTHER" id="PTHR10120">
    <property type="entry name" value="CAAX PRENYL PROTEASE 1"/>
    <property type="match status" value="1"/>
</dbReference>
<feature type="region of interest" description="Disordered" evidence="8">
    <location>
        <begin position="29"/>
        <end position="48"/>
    </location>
</feature>
<dbReference type="GO" id="GO:0046872">
    <property type="term" value="F:metal ion binding"/>
    <property type="evidence" value="ECO:0007669"/>
    <property type="project" value="UniProtKB-KW"/>
</dbReference>
<keyword evidence="9" id="KW-0472">Membrane</keyword>
<keyword evidence="4 7" id="KW-0862">Zinc</keyword>
<feature type="signal peptide" evidence="10">
    <location>
        <begin position="1"/>
        <end position="23"/>
    </location>
</feature>
<dbReference type="Pfam" id="PF16491">
    <property type="entry name" value="Peptidase_M48_N"/>
    <property type="match status" value="1"/>
</dbReference>
<dbReference type="Gene3D" id="3.30.2010.10">
    <property type="entry name" value="Metalloproteases ('zincins'), catalytic domain"/>
    <property type="match status" value="1"/>
</dbReference>
<keyword evidence="2 7" id="KW-0479">Metal-binding</keyword>
<evidence type="ECO:0000313" key="14">
    <source>
        <dbReference type="Proteomes" id="UP000292958"/>
    </source>
</evidence>
<keyword evidence="1 13" id="KW-0645">Protease</keyword>
<evidence type="ECO:0000256" key="2">
    <source>
        <dbReference type="ARBA" id="ARBA00022723"/>
    </source>
</evidence>
<feature type="transmembrane region" description="Helical" evidence="9">
    <location>
        <begin position="104"/>
        <end position="121"/>
    </location>
</feature>
<dbReference type="RefSeq" id="WP_130419110.1">
    <property type="nucleotide sequence ID" value="NZ_SHKW01000001.1"/>
</dbReference>
<feature type="binding site" evidence="7">
    <location>
        <position position="289"/>
    </location>
    <ligand>
        <name>Zn(2+)</name>
        <dbReference type="ChEBI" id="CHEBI:29105"/>
        <note>catalytic</note>
    </ligand>
</feature>
<feature type="active site" description="Proton donor" evidence="6">
    <location>
        <position position="369"/>
    </location>
</feature>
<dbReference type="AlphaFoldDB" id="A0A4Q7YUZ9"/>
<feature type="chain" id="PRO_5020298016" evidence="10">
    <location>
        <begin position="24"/>
        <end position="442"/>
    </location>
</feature>
<reference evidence="13 14" key="1">
    <citation type="submission" date="2019-02" db="EMBL/GenBank/DDBJ databases">
        <title>Genomic Encyclopedia of Archaeal and Bacterial Type Strains, Phase II (KMG-II): from individual species to whole genera.</title>
        <authorList>
            <person name="Goeker M."/>
        </authorList>
    </citation>
    <scope>NUCLEOTIDE SEQUENCE [LARGE SCALE GENOMIC DNA]</scope>
    <source>
        <strain evidence="13 14">DSM 18101</strain>
    </source>
</reference>
<feature type="compositionally biased region" description="Low complexity" evidence="8">
    <location>
        <begin position="29"/>
        <end position="47"/>
    </location>
</feature>
<dbReference type="EMBL" id="SHKW01000001">
    <property type="protein sequence ID" value="RZU41154.1"/>
    <property type="molecule type" value="Genomic_DNA"/>
</dbReference>
<feature type="binding site" evidence="7">
    <location>
        <position position="365"/>
    </location>
    <ligand>
        <name>Zn(2+)</name>
        <dbReference type="ChEBI" id="CHEBI:29105"/>
        <note>catalytic</note>
    </ligand>
</feature>
<keyword evidence="9" id="KW-1133">Transmembrane helix</keyword>
<protein>
    <submittedName>
        <fullName evidence="13">Zn-dependent protease with chaperone function</fullName>
    </submittedName>
</protein>
<evidence type="ECO:0000259" key="12">
    <source>
        <dbReference type="Pfam" id="PF16491"/>
    </source>
</evidence>
<feature type="transmembrane region" description="Helical" evidence="9">
    <location>
        <begin position="179"/>
        <end position="202"/>
    </location>
</feature>
<comment type="cofactor">
    <cofactor evidence="7">
        <name>Zn(2+)</name>
        <dbReference type="ChEBI" id="CHEBI:29105"/>
    </cofactor>
    <text evidence="7">Binds 1 zinc ion per subunit.</text>
</comment>
<evidence type="ECO:0000256" key="1">
    <source>
        <dbReference type="ARBA" id="ARBA00022670"/>
    </source>
</evidence>
<dbReference type="GO" id="GO:0071586">
    <property type="term" value="P:CAAX-box protein processing"/>
    <property type="evidence" value="ECO:0007669"/>
    <property type="project" value="InterPro"/>
</dbReference>
<evidence type="ECO:0000256" key="6">
    <source>
        <dbReference type="PIRSR" id="PIRSR627057-1"/>
    </source>
</evidence>
<name>A0A4Q7YUZ9_9BACT</name>
<dbReference type="InterPro" id="IPR001915">
    <property type="entry name" value="Peptidase_M48"/>
</dbReference>
<evidence type="ECO:0000256" key="5">
    <source>
        <dbReference type="ARBA" id="ARBA00023049"/>
    </source>
</evidence>
<dbReference type="CDD" id="cd07343">
    <property type="entry name" value="M48A_Zmpste24p_like"/>
    <property type="match status" value="1"/>
</dbReference>
<feature type="binding site" evidence="7">
    <location>
        <position position="285"/>
    </location>
    <ligand>
        <name>Zn(2+)</name>
        <dbReference type="ChEBI" id="CHEBI:29105"/>
        <note>catalytic</note>
    </ligand>
</feature>
<comment type="caution">
    <text evidence="13">The sequence shown here is derived from an EMBL/GenBank/DDBJ whole genome shotgun (WGS) entry which is preliminary data.</text>
</comment>
<evidence type="ECO:0000313" key="13">
    <source>
        <dbReference type="EMBL" id="RZU41154.1"/>
    </source>
</evidence>
<keyword evidence="10" id="KW-0732">Signal</keyword>
<evidence type="ECO:0000256" key="8">
    <source>
        <dbReference type="SAM" id="MobiDB-lite"/>
    </source>
</evidence>
<evidence type="ECO:0000256" key="4">
    <source>
        <dbReference type="ARBA" id="ARBA00022833"/>
    </source>
</evidence>
<feature type="active site" evidence="6">
    <location>
        <position position="286"/>
    </location>
</feature>
<evidence type="ECO:0000256" key="10">
    <source>
        <dbReference type="SAM" id="SignalP"/>
    </source>
</evidence>
<evidence type="ECO:0000256" key="7">
    <source>
        <dbReference type="PIRSR" id="PIRSR627057-2"/>
    </source>
</evidence>
<feature type="transmembrane region" description="Helical" evidence="9">
    <location>
        <begin position="70"/>
        <end position="92"/>
    </location>
</feature>